<protein>
    <submittedName>
        <fullName evidence="1">Uncharacterized protein</fullName>
    </submittedName>
</protein>
<reference evidence="1 2" key="1">
    <citation type="submission" date="2014-02" db="EMBL/GenBank/DDBJ databases">
        <authorList>
            <person name="Genoscope - CEA"/>
        </authorList>
    </citation>
    <scope>NUCLEOTIDE SEQUENCE [LARGE SCALE GENOMIC DNA]</scope>
    <source>
        <strain evidence="1 2">PCC 8005</strain>
    </source>
</reference>
<organism evidence="1 2">
    <name type="scientific">Limnospira indica PCC 8005</name>
    <dbReference type="NCBI Taxonomy" id="376219"/>
    <lineage>
        <taxon>Bacteria</taxon>
        <taxon>Bacillati</taxon>
        <taxon>Cyanobacteriota</taxon>
        <taxon>Cyanophyceae</taxon>
        <taxon>Oscillatoriophycideae</taxon>
        <taxon>Oscillatoriales</taxon>
        <taxon>Sirenicapillariaceae</taxon>
        <taxon>Limnospira</taxon>
    </lineage>
</organism>
<proteinExistence type="predicted"/>
<sequence length="72" mass="8482">MRNARWEYPLSKIERGKPWLNRLSNLNGNRDLKAQAMGSERVGQPKMQLVEFTLPSKQVVIMYLMHVRDVRV</sequence>
<name>A0A9P1P149_9CYAN</name>
<dbReference type="Proteomes" id="UP000032946">
    <property type="component" value="Chromosome"/>
</dbReference>
<evidence type="ECO:0000313" key="1">
    <source>
        <dbReference type="EMBL" id="CDM97263.1"/>
    </source>
</evidence>
<dbReference type="EMBL" id="FO818640">
    <property type="protein sequence ID" value="CDM97263.1"/>
    <property type="molecule type" value="Genomic_DNA"/>
</dbReference>
<dbReference type="AlphaFoldDB" id="A0A9P1P149"/>
<gene>
    <name evidence="1" type="ORF">ARTHRO_50233</name>
</gene>
<evidence type="ECO:0000313" key="2">
    <source>
        <dbReference type="Proteomes" id="UP000032946"/>
    </source>
</evidence>
<keyword evidence="2" id="KW-1185">Reference proteome</keyword>
<accession>A0A9P1P149</accession>